<reference evidence="2 3" key="1">
    <citation type="journal article" date="2014" name="Int. J. Syst. Evol. Microbiol.">
        <title>Complete genome sequence of Corynebacterium casei LMG S-19264T (=DSM 44701T), isolated from a smear-ripened cheese.</title>
        <authorList>
            <consortium name="US DOE Joint Genome Institute (JGI-PGF)"/>
            <person name="Walter F."/>
            <person name="Albersmeier A."/>
            <person name="Kalinowski J."/>
            <person name="Ruckert C."/>
        </authorList>
    </citation>
    <scope>NUCLEOTIDE SEQUENCE [LARGE SCALE GENOMIC DNA]</scope>
    <source>
        <strain evidence="2 3">CGMCC 1.16330</strain>
    </source>
</reference>
<name>A0A8J2ZC95_9PROT</name>
<evidence type="ECO:0000313" key="3">
    <source>
        <dbReference type="Proteomes" id="UP000597507"/>
    </source>
</evidence>
<feature type="region of interest" description="Disordered" evidence="1">
    <location>
        <begin position="1"/>
        <end position="66"/>
    </location>
</feature>
<comment type="caution">
    <text evidence="2">The sequence shown here is derived from an EMBL/GenBank/DDBJ whole genome shotgun (WGS) entry which is preliminary data.</text>
</comment>
<dbReference type="AlphaFoldDB" id="A0A8J2ZC95"/>
<evidence type="ECO:0000313" key="2">
    <source>
        <dbReference type="EMBL" id="GGG36092.1"/>
    </source>
</evidence>
<feature type="compositionally biased region" description="Pro residues" evidence="1">
    <location>
        <begin position="1"/>
        <end position="11"/>
    </location>
</feature>
<accession>A0A8J2ZC95</accession>
<organism evidence="2 3">
    <name type="scientific">Caldovatus sediminis</name>
    <dbReference type="NCBI Taxonomy" id="2041189"/>
    <lineage>
        <taxon>Bacteria</taxon>
        <taxon>Pseudomonadati</taxon>
        <taxon>Pseudomonadota</taxon>
        <taxon>Alphaproteobacteria</taxon>
        <taxon>Acetobacterales</taxon>
        <taxon>Roseomonadaceae</taxon>
        <taxon>Caldovatus</taxon>
    </lineage>
</organism>
<evidence type="ECO:0000256" key="1">
    <source>
        <dbReference type="SAM" id="MobiDB-lite"/>
    </source>
</evidence>
<dbReference type="EMBL" id="BMKS01000006">
    <property type="protein sequence ID" value="GGG36092.1"/>
    <property type="molecule type" value="Genomic_DNA"/>
</dbReference>
<dbReference type="Proteomes" id="UP000597507">
    <property type="component" value="Unassembled WGS sequence"/>
</dbReference>
<sequence length="66" mass="7095">MAPPRGGPPPGELSEIPRYSGRLPRRKRGLAVPSGRRAACGIDEPVRRDGRGGIVGRLRHARHHGA</sequence>
<proteinExistence type="predicted"/>
<feature type="compositionally biased region" description="Basic residues" evidence="1">
    <location>
        <begin position="57"/>
        <end position="66"/>
    </location>
</feature>
<gene>
    <name evidence="2" type="ORF">GCM10010964_24990</name>
</gene>
<protein>
    <submittedName>
        <fullName evidence="2">Uncharacterized protein</fullName>
    </submittedName>
</protein>
<keyword evidence="3" id="KW-1185">Reference proteome</keyword>